<organism evidence="1 2">
    <name type="scientific">Streptomyces tuirus</name>
    <dbReference type="NCBI Taxonomy" id="68278"/>
    <lineage>
        <taxon>Bacteria</taxon>
        <taxon>Bacillati</taxon>
        <taxon>Actinomycetota</taxon>
        <taxon>Actinomycetes</taxon>
        <taxon>Kitasatosporales</taxon>
        <taxon>Streptomycetaceae</taxon>
        <taxon>Streptomyces</taxon>
    </lineage>
</organism>
<sequence>MRISDSPSGAKPSPLKRGKTVVRLFFAGTAPVSSRPSGVVAYGDEARSRTSRRSGPVLVRVRFVTAAFASVMNLVWVTFRPVASCVNSLRQWLGVCVRVPVFSRRVRFSSSTFRVIVYAALLSMLSQ</sequence>
<evidence type="ECO:0000313" key="1">
    <source>
        <dbReference type="EMBL" id="MBR8639730.1"/>
    </source>
</evidence>
<dbReference type="AlphaFoldDB" id="A0A941FDR6"/>
<dbReference type="Proteomes" id="UP000682308">
    <property type="component" value="Unassembled WGS sequence"/>
</dbReference>
<dbReference type="EMBL" id="JAGTPG010000002">
    <property type="protein sequence ID" value="MBR8639730.1"/>
    <property type="molecule type" value="Genomic_DNA"/>
</dbReference>
<evidence type="ECO:0000313" key="2">
    <source>
        <dbReference type="Proteomes" id="UP000682308"/>
    </source>
</evidence>
<proteinExistence type="predicted"/>
<comment type="caution">
    <text evidence="1">The sequence shown here is derived from an EMBL/GenBank/DDBJ whole genome shotgun (WGS) entry which is preliminary data.</text>
</comment>
<reference evidence="1 2" key="1">
    <citation type="submission" date="2021-04" db="EMBL/GenBank/DDBJ databases">
        <title>Characterization of the biosynthetic gene cluster of new lipopeptides with antitumor activity in the genome of the marine Streptomyces PHM034.</title>
        <authorList>
            <person name="Ceniceros A."/>
            <person name="Canedo L."/>
            <person name="Mendez C."/>
            <person name="Olano C."/>
            <person name="Schleissner C."/>
            <person name="Cuevas C."/>
            <person name="De La Calle F."/>
            <person name="Salas J.A."/>
        </authorList>
    </citation>
    <scope>NUCLEOTIDE SEQUENCE [LARGE SCALE GENOMIC DNA]</scope>
    <source>
        <strain evidence="1 2">PHM034</strain>
    </source>
</reference>
<protein>
    <submittedName>
        <fullName evidence="1">Uncharacterized protein</fullName>
    </submittedName>
</protein>
<keyword evidence="2" id="KW-1185">Reference proteome</keyword>
<name>A0A941FDR6_9ACTN</name>
<accession>A0A941FDR6</accession>
<gene>
    <name evidence="1" type="ORF">KEF29_11530</name>
</gene>